<evidence type="ECO:0008006" key="5">
    <source>
        <dbReference type="Google" id="ProtNLM"/>
    </source>
</evidence>
<dbReference type="GO" id="GO:0016491">
    <property type="term" value="F:oxidoreductase activity"/>
    <property type="evidence" value="ECO:0007669"/>
    <property type="project" value="UniProtKB-KW"/>
</dbReference>
<evidence type="ECO:0000256" key="1">
    <source>
        <dbReference type="ARBA" id="ARBA00023002"/>
    </source>
</evidence>
<dbReference type="SUPFAM" id="SSF51735">
    <property type="entry name" value="NAD(P)-binding Rossmann-fold domains"/>
    <property type="match status" value="1"/>
</dbReference>
<organism evidence="3 4">
    <name type="scientific">Phomopsis amygdali</name>
    <name type="common">Fusicoccum amygdali</name>
    <dbReference type="NCBI Taxonomy" id="1214568"/>
    <lineage>
        <taxon>Eukaryota</taxon>
        <taxon>Fungi</taxon>
        <taxon>Dikarya</taxon>
        <taxon>Ascomycota</taxon>
        <taxon>Pezizomycotina</taxon>
        <taxon>Sordariomycetes</taxon>
        <taxon>Sordariomycetidae</taxon>
        <taxon>Diaporthales</taxon>
        <taxon>Diaporthaceae</taxon>
        <taxon>Diaporthe</taxon>
    </lineage>
</organism>
<dbReference type="Gene3D" id="3.40.50.720">
    <property type="entry name" value="NAD(P)-binding Rossmann-like Domain"/>
    <property type="match status" value="2"/>
</dbReference>
<keyword evidence="1" id="KW-0560">Oxidoreductase</keyword>
<keyword evidence="2" id="KW-0472">Membrane</keyword>
<keyword evidence="4" id="KW-1185">Reference proteome</keyword>
<protein>
    <recommendedName>
        <fullName evidence="5">NAD(P)-binding protein</fullName>
    </recommendedName>
</protein>
<reference evidence="3" key="1">
    <citation type="submission" date="2023-06" db="EMBL/GenBank/DDBJ databases">
        <authorList>
            <person name="Noh H."/>
        </authorList>
    </citation>
    <scope>NUCLEOTIDE SEQUENCE</scope>
    <source>
        <strain evidence="3">DUCC20226</strain>
    </source>
</reference>
<sequence>MHSKSNTFDPNTDVPDLSGKVFIVTGGSAGIGFGICAHLLQQGPKRIYLIGKKEQHLAEANEALKKYGDVQRISLVQVDLEDLKETDQAAKKLAADLPRLDALILNAGLGVGKFSETQADGLDSHMQVNSSDLHRVGTGGVAFRGLEEINSDVGPSVLYNRSKLAQVLLVRALHRRKGRRELGLVPGEAPWVIATHPGAVSTDQQEQAVEAYGTMAKAAVAVIRPFMKDPVDEGCRPMLFAATSSRVGEEKIDGAYVVPDCKVTDPSSQAKDEELQERLWDLTVDVLKGKLGDLPYLK</sequence>
<evidence type="ECO:0000313" key="4">
    <source>
        <dbReference type="Proteomes" id="UP001265746"/>
    </source>
</evidence>
<dbReference type="Proteomes" id="UP001265746">
    <property type="component" value="Unassembled WGS sequence"/>
</dbReference>
<name>A0AAD9SBL8_PHOAM</name>
<evidence type="ECO:0000256" key="2">
    <source>
        <dbReference type="SAM" id="Phobius"/>
    </source>
</evidence>
<keyword evidence="2" id="KW-0812">Transmembrane</keyword>
<dbReference type="PANTHER" id="PTHR43157">
    <property type="entry name" value="PHOSPHATIDYLINOSITOL-GLYCAN BIOSYNTHESIS CLASS F PROTEIN-RELATED"/>
    <property type="match status" value="1"/>
</dbReference>
<dbReference type="PRINTS" id="PR00081">
    <property type="entry name" value="GDHRDH"/>
</dbReference>
<comment type="caution">
    <text evidence="3">The sequence shown here is derived from an EMBL/GenBank/DDBJ whole genome shotgun (WGS) entry which is preliminary data.</text>
</comment>
<dbReference type="EMBL" id="JAUJFL010000005">
    <property type="protein sequence ID" value="KAK2603177.1"/>
    <property type="molecule type" value="Genomic_DNA"/>
</dbReference>
<dbReference type="AlphaFoldDB" id="A0AAD9SBL8"/>
<evidence type="ECO:0000313" key="3">
    <source>
        <dbReference type="EMBL" id="KAK2603177.1"/>
    </source>
</evidence>
<proteinExistence type="predicted"/>
<accession>A0AAD9SBL8</accession>
<dbReference type="InterPro" id="IPR036291">
    <property type="entry name" value="NAD(P)-bd_dom_sf"/>
</dbReference>
<dbReference type="PANTHER" id="PTHR43157:SF31">
    <property type="entry name" value="PHOSPHATIDYLINOSITOL-GLYCAN BIOSYNTHESIS CLASS F PROTEIN"/>
    <property type="match status" value="1"/>
</dbReference>
<feature type="transmembrane region" description="Helical" evidence="2">
    <location>
        <begin position="20"/>
        <end position="40"/>
    </location>
</feature>
<keyword evidence="2" id="KW-1133">Transmembrane helix</keyword>
<dbReference type="InterPro" id="IPR002347">
    <property type="entry name" value="SDR_fam"/>
</dbReference>
<dbReference type="Pfam" id="PF00106">
    <property type="entry name" value="adh_short"/>
    <property type="match status" value="1"/>
</dbReference>
<gene>
    <name evidence="3" type="ORF">N8I77_009655</name>
</gene>